<dbReference type="eggNOG" id="ENOG5032ZM7">
    <property type="taxonomic scope" value="Bacteria"/>
</dbReference>
<name>A0A1N6J436_9PROT</name>
<feature type="transmembrane region" description="Helical" evidence="1">
    <location>
        <begin position="95"/>
        <end position="113"/>
    </location>
</feature>
<dbReference type="Pfam" id="PF09656">
    <property type="entry name" value="PGPGW"/>
    <property type="match status" value="1"/>
</dbReference>
<dbReference type="AlphaFoldDB" id="A0A1N6J436"/>
<keyword evidence="1" id="KW-0472">Membrane</keyword>
<dbReference type="RefSeq" id="WP_028462409.1">
    <property type="nucleotide sequence ID" value="NZ_FSRO01000001.1"/>
</dbReference>
<reference evidence="2 3" key="1">
    <citation type="submission" date="2016-12" db="EMBL/GenBank/DDBJ databases">
        <authorList>
            <person name="Song W.-J."/>
            <person name="Kurnit D.M."/>
        </authorList>
    </citation>
    <scope>NUCLEOTIDE SEQUENCE [LARGE SCALE GENOMIC DNA]</scope>
    <source>
        <strain evidence="2 3">ATCC 49181</strain>
    </source>
</reference>
<gene>
    <name evidence="2" type="ORF">SAMN02743940_2295</name>
</gene>
<proteinExistence type="predicted"/>
<keyword evidence="1" id="KW-1133">Transmembrane helix</keyword>
<dbReference type="Proteomes" id="UP000185062">
    <property type="component" value="Unassembled WGS sequence"/>
</dbReference>
<evidence type="ECO:0000256" key="1">
    <source>
        <dbReference type="SAM" id="Phobius"/>
    </source>
</evidence>
<feature type="transmembrane region" description="Helical" evidence="1">
    <location>
        <begin position="20"/>
        <end position="43"/>
    </location>
</feature>
<dbReference type="STRING" id="44575.SAMN05216419_10617"/>
<feature type="transmembrane region" description="Helical" evidence="1">
    <location>
        <begin position="63"/>
        <end position="89"/>
    </location>
</feature>
<dbReference type="InterPro" id="IPR019099">
    <property type="entry name" value="Uncharacterised_PGPGW_TM"/>
</dbReference>
<dbReference type="EMBL" id="FSRO01000001">
    <property type="protein sequence ID" value="SIO39037.1"/>
    <property type="molecule type" value="Genomic_DNA"/>
</dbReference>
<evidence type="ECO:0000313" key="2">
    <source>
        <dbReference type="EMBL" id="SIO39037.1"/>
    </source>
</evidence>
<keyword evidence="3" id="KW-1185">Reference proteome</keyword>
<accession>A0A1N6J436</accession>
<keyword evidence="1 2" id="KW-0812">Transmembrane</keyword>
<protein>
    <submittedName>
        <fullName evidence="2">Putative transmembrane protein (PGPGW)</fullName>
    </submittedName>
</protein>
<sequence>MGDLLAIIQQWVPIDNNTLIGLTLISIISFIGSLIVIPLILIYISTDYFDTRVPRHWMKNHHLVLRIIGLMIKNIMGILFIVTGFIMIFLPGQGLLTILIGISLLNFPGKRVIEARIIREPRILRTINAIRYKFAKPPLILPPYP</sequence>
<evidence type="ECO:0000313" key="3">
    <source>
        <dbReference type="Proteomes" id="UP000185062"/>
    </source>
</evidence>
<organism evidence="2 3">
    <name type="scientific">Nitrosomonas cryotolerans ATCC 49181</name>
    <dbReference type="NCBI Taxonomy" id="1131553"/>
    <lineage>
        <taxon>Bacteria</taxon>
        <taxon>Pseudomonadati</taxon>
        <taxon>Pseudomonadota</taxon>
        <taxon>Betaproteobacteria</taxon>
        <taxon>Nitrosomonadales</taxon>
        <taxon>Nitrosomonadaceae</taxon>
        <taxon>Nitrosomonas</taxon>
    </lineage>
</organism>